<evidence type="ECO:0000313" key="2">
    <source>
        <dbReference type="EMBL" id="CAL5082054.1"/>
    </source>
</evidence>
<accession>A0ABC9FUT3</accession>
<evidence type="ECO:0000259" key="1">
    <source>
        <dbReference type="Pfam" id="PF07762"/>
    </source>
</evidence>
<gene>
    <name evidence="2" type="ORF">URODEC1_LOCUS109046</name>
</gene>
<dbReference type="PANTHER" id="PTHR33086:SF52">
    <property type="entry name" value="OS09G0128900 PROTEIN"/>
    <property type="match status" value="1"/>
</dbReference>
<keyword evidence="3" id="KW-1185">Reference proteome</keyword>
<organism evidence="2 3">
    <name type="scientific">Urochloa decumbens</name>
    <dbReference type="NCBI Taxonomy" id="240449"/>
    <lineage>
        <taxon>Eukaryota</taxon>
        <taxon>Viridiplantae</taxon>
        <taxon>Streptophyta</taxon>
        <taxon>Embryophyta</taxon>
        <taxon>Tracheophyta</taxon>
        <taxon>Spermatophyta</taxon>
        <taxon>Magnoliopsida</taxon>
        <taxon>Liliopsida</taxon>
        <taxon>Poales</taxon>
        <taxon>Poaceae</taxon>
        <taxon>PACMAD clade</taxon>
        <taxon>Panicoideae</taxon>
        <taxon>Panicodae</taxon>
        <taxon>Paniceae</taxon>
        <taxon>Melinidinae</taxon>
        <taxon>Urochloa</taxon>
    </lineage>
</organism>
<dbReference type="EMBL" id="OZ075117">
    <property type="protein sequence ID" value="CAL5082054.1"/>
    <property type="molecule type" value="Genomic_DNA"/>
</dbReference>
<reference evidence="3" key="1">
    <citation type="submission" date="2024-06" db="EMBL/GenBank/DDBJ databases">
        <authorList>
            <person name="Ryan C."/>
        </authorList>
    </citation>
    <scope>NUCLEOTIDE SEQUENCE [LARGE SCALE GENOMIC DNA]</scope>
</reference>
<proteinExistence type="predicted"/>
<dbReference type="Proteomes" id="UP001497457">
    <property type="component" value="Chromosome 7b"/>
</dbReference>
<dbReference type="PANTHER" id="PTHR33086">
    <property type="entry name" value="OS05G0468200 PROTEIN-RELATED"/>
    <property type="match status" value="1"/>
</dbReference>
<dbReference type="InterPro" id="IPR011676">
    <property type="entry name" value="DUF1618"/>
</dbReference>
<feature type="domain" description="DUF1618" evidence="1">
    <location>
        <begin position="292"/>
        <end position="433"/>
    </location>
</feature>
<evidence type="ECO:0000313" key="3">
    <source>
        <dbReference type="Proteomes" id="UP001497457"/>
    </source>
</evidence>
<dbReference type="Pfam" id="PF07762">
    <property type="entry name" value="DUF1618"/>
    <property type="match status" value="1"/>
</dbReference>
<name>A0ABC9FUT3_9POAL</name>
<sequence length="558" mass="62367">MSDRPQQMVLVDRFVRFVDELKEVIEELGDLPLDASIQSRLKHIPPCVSRQEWEDKQQEAIRDEIIRHRADVQEPAFAILRERKASRAGAMRKEPVTFSCGDAAYYRQVLGGIDPRLPVLTEKDDIINSLTIGISWPPSHHLRSHPQAGFIASCHGFLLALYFGTYRPGLSSPGCYLVINTWANSVAIVPPLPTRWVTTTSHCGIGAGVAILSHNSYGDYVLAELFLRQDSRSHLPSNKATLFLWGSPNSGPPLAGRWTQKEVVLPLPADEEGTCSFRADMVFAVAATSLCWVDLRIGILVCDHIDMLAAGTADDDCLVFRFIPLPEECATMAADPVSRWRPAGEYRTMFCVNPELIVFVCMAESYTHGCPLDKSMLTTWTLTSPMTDSWEWRRNANGPLCLGDLLDGLPILKNNGRLLMPSRPVISMEGACVVTNLVVTGYDYEFGRGQREATGLYKLSIGNWGGCSPWEATVLERSSAISPSVHYSQLFAAGISCYLEKTMEWESLQRKRSILKSPSTEEVIDEDEGWEWVLPEGLPDDDRKEWLMKLNDRPPMFS</sequence>
<dbReference type="AlphaFoldDB" id="A0ABC9FUT3"/>
<reference evidence="2 3" key="2">
    <citation type="submission" date="2024-10" db="EMBL/GenBank/DDBJ databases">
        <authorList>
            <person name="Ryan C."/>
        </authorList>
    </citation>
    <scope>NUCLEOTIDE SEQUENCE [LARGE SCALE GENOMIC DNA]</scope>
</reference>
<protein>
    <recommendedName>
        <fullName evidence="1">DUF1618 domain-containing protein</fullName>
    </recommendedName>
</protein>